<keyword evidence="2" id="KW-1185">Reference proteome</keyword>
<evidence type="ECO:0000313" key="3">
    <source>
        <dbReference type="WBParaSite" id="TMUE_3000013880.1"/>
    </source>
</evidence>
<protein>
    <submittedName>
        <fullName evidence="3">Integrase catalytic domain-containing protein</fullName>
    </submittedName>
</protein>
<evidence type="ECO:0000259" key="1">
    <source>
        <dbReference type="PROSITE" id="PS50994"/>
    </source>
</evidence>
<dbReference type="Pfam" id="PF18701">
    <property type="entry name" value="DUF5641"/>
    <property type="match status" value="1"/>
</dbReference>
<organism evidence="2 3">
    <name type="scientific">Trichuris muris</name>
    <name type="common">Mouse whipworm</name>
    <dbReference type="NCBI Taxonomy" id="70415"/>
    <lineage>
        <taxon>Eukaryota</taxon>
        <taxon>Metazoa</taxon>
        <taxon>Ecdysozoa</taxon>
        <taxon>Nematoda</taxon>
        <taxon>Enoplea</taxon>
        <taxon>Dorylaimia</taxon>
        <taxon>Trichinellida</taxon>
        <taxon>Trichuridae</taxon>
        <taxon>Trichuris</taxon>
    </lineage>
</organism>
<feature type="domain" description="Integrase catalytic" evidence="1">
    <location>
        <begin position="219"/>
        <end position="408"/>
    </location>
</feature>
<dbReference type="InterPro" id="IPR001584">
    <property type="entry name" value="Integrase_cat-core"/>
</dbReference>
<dbReference type="PANTHER" id="PTHR47331:SF1">
    <property type="entry name" value="GAG-LIKE PROTEIN"/>
    <property type="match status" value="1"/>
</dbReference>
<dbReference type="GO" id="GO:0003676">
    <property type="term" value="F:nucleic acid binding"/>
    <property type="evidence" value="ECO:0007669"/>
    <property type="project" value="InterPro"/>
</dbReference>
<accession>A0A5S6R310</accession>
<dbReference type="STRING" id="70415.A0A5S6R310"/>
<dbReference type="InterPro" id="IPR012337">
    <property type="entry name" value="RNaseH-like_sf"/>
</dbReference>
<dbReference type="Pfam" id="PF17921">
    <property type="entry name" value="Integrase_H2C2"/>
    <property type="match status" value="1"/>
</dbReference>
<dbReference type="WBParaSite" id="TMUE_3000013880.1">
    <property type="protein sequence ID" value="TMUE_3000013880.1"/>
    <property type="gene ID" value="WBGene00302059"/>
</dbReference>
<dbReference type="Proteomes" id="UP000046395">
    <property type="component" value="Unassembled WGS sequence"/>
</dbReference>
<dbReference type="InterPro" id="IPR041588">
    <property type="entry name" value="Integrase_H2C2"/>
</dbReference>
<proteinExistence type="predicted"/>
<dbReference type="Gene3D" id="3.30.420.10">
    <property type="entry name" value="Ribonuclease H-like superfamily/Ribonuclease H"/>
    <property type="match status" value="1"/>
</dbReference>
<dbReference type="GO" id="GO:0015074">
    <property type="term" value="P:DNA integration"/>
    <property type="evidence" value="ECO:0007669"/>
    <property type="project" value="InterPro"/>
</dbReference>
<dbReference type="SUPFAM" id="SSF53098">
    <property type="entry name" value="Ribonuclease H-like"/>
    <property type="match status" value="1"/>
</dbReference>
<dbReference type="PANTHER" id="PTHR47331">
    <property type="entry name" value="PHD-TYPE DOMAIN-CONTAINING PROTEIN"/>
    <property type="match status" value="1"/>
</dbReference>
<sequence>MEPTDAEDVPKEDLEIVHSTRYTSTYDAATEDVILQLIYRTSRIRHLLRVVAWLRRAANRFRLKTNTCPVGVISVKELSDAWRTCVKSVQSQCFHTEMDCLKRHLPLPQNSRLRRLDPFMDACGIVRVSGRLHLSHLPHEAKHPPILPSGHYFAVMVIEEAHNDRGHSGVEDTLVEVRARAWIINSRALVRSVLAKCIACRKQIGTPSRIPFAWLPSFRVQRPLNVFAYTGLDYFGPFFVSVRRSTVKRWVCLFTCLTVRAVHLEVCHSLDVDSFLAAFRRFTARRGTPAMCISDNGTNFVAGDRTLRKGVENLNNSQVKEFMAKKNIEWHFNPPGATQFGGCWDRLIACAKRAMNTVLKGRSVPEEVFETVVVQVEGLLNGRPLTHVSSDAKDFEPLTPNHFLLGRPYASIPPDLFNEDRRISRRRWETCRILVNQFWRRWMREYLPFLASSSKRPLMTDQIQEGDVVLIVDVNNPRGVWPLRRVTRTYPGQDGIVRVVDVSSSGKTLRRPVARMIKLTSLMSVPARSAGEDVVA</sequence>
<evidence type="ECO:0000313" key="2">
    <source>
        <dbReference type="Proteomes" id="UP000046395"/>
    </source>
</evidence>
<reference evidence="3" key="1">
    <citation type="submission" date="2019-12" db="UniProtKB">
        <authorList>
            <consortium name="WormBaseParasite"/>
        </authorList>
    </citation>
    <scope>IDENTIFICATION</scope>
</reference>
<dbReference type="Gene3D" id="1.10.340.70">
    <property type="match status" value="1"/>
</dbReference>
<dbReference type="AlphaFoldDB" id="A0A5S6R310"/>
<name>A0A5S6R310_TRIMR</name>
<dbReference type="InterPro" id="IPR040676">
    <property type="entry name" value="DUF5641"/>
</dbReference>
<dbReference type="PROSITE" id="PS50994">
    <property type="entry name" value="INTEGRASE"/>
    <property type="match status" value="1"/>
</dbReference>
<dbReference type="InterPro" id="IPR036397">
    <property type="entry name" value="RNaseH_sf"/>
</dbReference>